<name>A0AAD4S7H4_9MAGN</name>
<dbReference type="Proteomes" id="UP001202328">
    <property type="component" value="Unassembled WGS sequence"/>
</dbReference>
<proteinExistence type="predicted"/>
<evidence type="ECO:0008006" key="4">
    <source>
        <dbReference type="Google" id="ProtNLM"/>
    </source>
</evidence>
<dbReference type="GO" id="GO:0046872">
    <property type="term" value="F:metal ion binding"/>
    <property type="evidence" value="ECO:0007669"/>
    <property type="project" value="UniProtKB-KW"/>
</dbReference>
<dbReference type="PANTHER" id="PTHR45811:SF49">
    <property type="entry name" value="OS04G0667600 PROTEIN"/>
    <property type="match status" value="1"/>
</dbReference>
<keyword evidence="3" id="KW-1185">Reference proteome</keyword>
<gene>
    <name evidence="2" type="ORF">MKW98_007980</name>
</gene>
<dbReference type="PANTHER" id="PTHR45811">
    <property type="entry name" value="COPPER TRANSPORT PROTEIN FAMILY-RELATED"/>
    <property type="match status" value="1"/>
</dbReference>
<reference evidence="2" key="1">
    <citation type="submission" date="2022-04" db="EMBL/GenBank/DDBJ databases">
        <title>A functionally conserved STORR gene fusion in Papaver species that diverged 16.8 million years ago.</title>
        <authorList>
            <person name="Catania T."/>
        </authorList>
    </citation>
    <scope>NUCLEOTIDE SEQUENCE</scope>
    <source>
        <strain evidence="2">S-188037</strain>
    </source>
</reference>
<evidence type="ECO:0000313" key="3">
    <source>
        <dbReference type="Proteomes" id="UP001202328"/>
    </source>
</evidence>
<dbReference type="InterPro" id="IPR051863">
    <property type="entry name" value="HIPP"/>
</dbReference>
<evidence type="ECO:0000313" key="2">
    <source>
        <dbReference type="EMBL" id="KAI3866325.1"/>
    </source>
</evidence>
<dbReference type="AlphaFoldDB" id="A0AAD4S7H4"/>
<accession>A0AAD4S7H4</accession>
<evidence type="ECO:0000256" key="1">
    <source>
        <dbReference type="ARBA" id="ARBA00022723"/>
    </source>
</evidence>
<organism evidence="2 3">
    <name type="scientific">Papaver atlanticum</name>
    <dbReference type="NCBI Taxonomy" id="357466"/>
    <lineage>
        <taxon>Eukaryota</taxon>
        <taxon>Viridiplantae</taxon>
        <taxon>Streptophyta</taxon>
        <taxon>Embryophyta</taxon>
        <taxon>Tracheophyta</taxon>
        <taxon>Spermatophyta</taxon>
        <taxon>Magnoliopsida</taxon>
        <taxon>Ranunculales</taxon>
        <taxon>Papaveraceae</taxon>
        <taxon>Papaveroideae</taxon>
        <taxon>Papaver</taxon>
    </lineage>
</organism>
<dbReference type="Gene3D" id="3.30.70.100">
    <property type="match status" value="1"/>
</dbReference>
<sequence>MMVVKMDISDDKYKLKAMKSLSGFAGVDSISWDMKEAHKKLTIIGDIDPLDVLIKLRKHSHTELLLVGPVVIQSKTLLSSKTKLVVRFSRNQFETKQINSVKIHLVK</sequence>
<dbReference type="EMBL" id="JAJJMB010013673">
    <property type="protein sequence ID" value="KAI3866325.1"/>
    <property type="molecule type" value="Genomic_DNA"/>
</dbReference>
<keyword evidence="1" id="KW-0479">Metal-binding</keyword>
<protein>
    <recommendedName>
        <fullName evidence="4">HMA domain-containing protein</fullName>
    </recommendedName>
</protein>
<comment type="caution">
    <text evidence="2">The sequence shown here is derived from an EMBL/GenBank/DDBJ whole genome shotgun (WGS) entry which is preliminary data.</text>
</comment>